<evidence type="ECO:0000313" key="3">
    <source>
        <dbReference type="Proteomes" id="UP000244193"/>
    </source>
</evidence>
<name>A0A2S0RGI8_9FLAO</name>
<sequence>MLMIIFLVFIIFPIVVSTIFNKIDYSKKWLTYFVSEILIVLSLVALDRISLSNNTTGCSYPSFFFAILGLPFVILYQAILNRIIIKETKF</sequence>
<keyword evidence="1" id="KW-0472">Membrane</keyword>
<keyword evidence="1" id="KW-1133">Transmembrane helix</keyword>
<proteinExistence type="predicted"/>
<feature type="transmembrane region" description="Helical" evidence="1">
    <location>
        <begin position="63"/>
        <end position="85"/>
    </location>
</feature>
<dbReference type="Proteomes" id="UP000244193">
    <property type="component" value="Chromosome"/>
</dbReference>
<feature type="transmembrane region" description="Helical" evidence="1">
    <location>
        <begin position="30"/>
        <end position="51"/>
    </location>
</feature>
<evidence type="ECO:0000256" key="1">
    <source>
        <dbReference type="SAM" id="Phobius"/>
    </source>
</evidence>
<feature type="transmembrane region" description="Helical" evidence="1">
    <location>
        <begin position="6"/>
        <end position="23"/>
    </location>
</feature>
<gene>
    <name evidence="2" type="ORF">HYN48_13670</name>
</gene>
<dbReference type="AlphaFoldDB" id="A0A2S0RGI8"/>
<keyword evidence="3" id="KW-1185">Reference proteome</keyword>
<accession>A0A2S0RGI8</accession>
<organism evidence="2 3">
    <name type="scientific">Flavobacterium magnum</name>
    <dbReference type="NCBI Taxonomy" id="2162713"/>
    <lineage>
        <taxon>Bacteria</taxon>
        <taxon>Pseudomonadati</taxon>
        <taxon>Bacteroidota</taxon>
        <taxon>Flavobacteriia</taxon>
        <taxon>Flavobacteriales</taxon>
        <taxon>Flavobacteriaceae</taxon>
        <taxon>Flavobacterium</taxon>
    </lineage>
</organism>
<protein>
    <submittedName>
        <fullName evidence="2">Uncharacterized protein</fullName>
    </submittedName>
</protein>
<dbReference type="KEGG" id="fmg:HYN48_13670"/>
<dbReference type="EMBL" id="CP028811">
    <property type="protein sequence ID" value="AWA31047.1"/>
    <property type="molecule type" value="Genomic_DNA"/>
</dbReference>
<keyword evidence="1" id="KW-0812">Transmembrane</keyword>
<evidence type="ECO:0000313" key="2">
    <source>
        <dbReference type="EMBL" id="AWA31047.1"/>
    </source>
</evidence>
<reference evidence="2 3" key="1">
    <citation type="submission" date="2018-04" db="EMBL/GenBank/DDBJ databases">
        <title>Genome sequencing of Flavobacterium sp. HYN0048.</title>
        <authorList>
            <person name="Yi H."/>
            <person name="Baek C."/>
        </authorList>
    </citation>
    <scope>NUCLEOTIDE SEQUENCE [LARGE SCALE GENOMIC DNA]</scope>
    <source>
        <strain evidence="2 3">HYN0048</strain>
    </source>
</reference>